<dbReference type="Gene3D" id="2.120.10.30">
    <property type="entry name" value="TolB, C-terminal domain"/>
    <property type="match status" value="1"/>
</dbReference>
<evidence type="ECO:0000313" key="3">
    <source>
        <dbReference type="EnsemblMetazoa" id="CLYHEMP011713.1"/>
    </source>
</evidence>
<feature type="chain" id="PRO_5029753626" description="Glucose/Sorbosone dehydrogenase domain-containing protein" evidence="1">
    <location>
        <begin position="25"/>
        <end position="679"/>
    </location>
</feature>
<keyword evidence="1" id="KW-0732">Signal</keyword>
<dbReference type="GeneID" id="136819300"/>
<dbReference type="EnsemblMetazoa" id="CLYHEMT011713.1">
    <property type="protein sequence ID" value="CLYHEMP011713.1"/>
    <property type="gene ID" value="CLYHEMG011713"/>
</dbReference>
<dbReference type="Proteomes" id="UP000594262">
    <property type="component" value="Unplaced"/>
</dbReference>
<evidence type="ECO:0000313" key="4">
    <source>
        <dbReference type="Proteomes" id="UP000594262"/>
    </source>
</evidence>
<evidence type="ECO:0000256" key="1">
    <source>
        <dbReference type="SAM" id="SignalP"/>
    </source>
</evidence>
<dbReference type="PANTHER" id="PTHR19328">
    <property type="entry name" value="HEDGEHOG-INTERACTING PROTEIN"/>
    <property type="match status" value="1"/>
</dbReference>
<protein>
    <recommendedName>
        <fullName evidence="2">Glucose/Sorbosone dehydrogenase domain-containing protein</fullName>
    </recommendedName>
</protein>
<evidence type="ECO:0000259" key="2">
    <source>
        <dbReference type="Pfam" id="PF07995"/>
    </source>
</evidence>
<accession>A0A7M5WML1</accession>
<keyword evidence="4" id="KW-1185">Reference proteome</keyword>
<name>A0A7M5WML1_9CNID</name>
<proteinExistence type="predicted"/>
<dbReference type="InterPro" id="IPR011042">
    <property type="entry name" value="6-blade_b-propeller_TolB-like"/>
</dbReference>
<feature type="signal peptide" evidence="1">
    <location>
        <begin position="1"/>
        <end position="24"/>
    </location>
</feature>
<dbReference type="OrthoDB" id="10266706at2759"/>
<feature type="domain" description="Glucose/Sorbosone dehydrogenase" evidence="2">
    <location>
        <begin position="212"/>
        <end position="509"/>
    </location>
</feature>
<dbReference type="InterPro" id="IPR011041">
    <property type="entry name" value="Quinoprot_gluc/sorb_DH_b-prop"/>
</dbReference>
<sequence>MKISYLFHILLILFFAVCNHDCHPQCLDYLPPFEPSSPLQFCVNYRDYGCCDNRLEERIKWDYKYMARDMNSNVSLKILKDILCLQCHPYAAHVFDAESGTDRHSTFQKSHMRFPGLCRDYCYKLFEEQRDVLLKLAINKDFVQFINSTNATEFCDWAQIGDLNYCYPDLDNTTASKESVQIYHKDQLCVEPISGPHFANALVAVHSNDQSHRLFVGEQRGLVFVILPNGTKIEKPFLNITDKIVNSGVPWDERGFLGLVFHPEYKTNGRFFVYYSAPAQGLNRDEFSHSKWYWGTKHRIRISEYTVHPDHPNMADHSSELPLLEIDQPEPNHNGGMLLFGTDGYLYVFVGDGGGSGDQHGIHGNGLLMSTMLGKILRIDVNVEHKKYGIPKDNPFVNFRNVKDEIYALGIRNTWRCSVDLKGNGRMFCGDVGQNRFEEINIIKKGRNYGWRAYEGFSCFDKDLCRRELKNLEFPIIAYPHSVGRSIVGGYVYRGCQNPNMYGKYFFADTMNGKIFSAEENPGTGKWDYREIKIGDEKFCNNGFSSVYHKAILSFGESESGEIYLLSTPNPHPDFEGSVLFRLVDPLRRNDPKQCVTRVIEAKPIKTIKRRAIFEKYQKEKDKVMKSGEGDGKAKCRDSGSFCKHYRPTKRRKKPLLSCLKTKHLSKRYCPVTCNFCPK</sequence>
<dbReference type="AlphaFoldDB" id="A0A7M5WML1"/>
<dbReference type="PANTHER" id="PTHR19328:SF75">
    <property type="entry name" value="ALDOSE SUGAR DEHYDROGENASE YLII"/>
    <property type="match status" value="1"/>
</dbReference>
<organism evidence="3 4">
    <name type="scientific">Clytia hemisphaerica</name>
    <dbReference type="NCBI Taxonomy" id="252671"/>
    <lineage>
        <taxon>Eukaryota</taxon>
        <taxon>Metazoa</taxon>
        <taxon>Cnidaria</taxon>
        <taxon>Hydrozoa</taxon>
        <taxon>Hydroidolina</taxon>
        <taxon>Leptothecata</taxon>
        <taxon>Obeliida</taxon>
        <taxon>Clytiidae</taxon>
        <taxon>Clytia</taxon>
    </lineage>
</organism>
<dbReference type="SUPFAM" id="SSF50952">
    <property type="entry name" value="Soluble quinoprotein glucose dehydrogenase"/>
    <property type="match status" value="1"/>
</dbReference>
<dbReference type="InterPro" id="IPR012938">
    <property type="entry name" value="Glc/Sorbosone_DH"/>
</dbReference>
<dbReference type="Pfam" id="PF07995">
    <property type="entry name" value="GSDH"/>
    <property type="match status" value="1"/>
</dbReference>
<dbReference type="RefSeq" id="XP_066931644.1">
    <property type="nucleotide sequence ID" value="XM_067075543.1"/>
</dbReference>
<reference evidence="3" key="1">
    <citation type="submission" date="2021-01" db="UniProtKB">
        <authorList>
            <consortium name="EnsemblMetazoa"/>
        </authorList>
    </citation>
    <scope>IDENTIFICATION</scope>
</reference>